<protein>
    <submittedName>
        <fullName evidence="1">Uncharacterized protein</fullName>
    </submittedName>
</protein>
<organism evidence="1 2">
    <name type="scientific">Burkholderia phage vB_BpP_HN02</name>
    <dbReference type="NCBI Taxonomy" id="3116925"/>
    <lineage>
        <taxon>Viruses</taxon>
        <taxon>Duplodnaviria</taxon>
        <taxon>Heunggongvirae</taxon>
        <taxon>Uroviricota</taxon>
        <taxon>Caudoviricetes</taxon>
        <taxon>Schitoviridae</taxon>
    </lineage>
</organism>
<dbReference type="EMBL" id="PP079243">
    <property type="protein sequence ID" value="WVK89954.1"/>
    <property type="molecule type" value="Genomic_DNA"/>
</dbReference>
<accession>A0AAX4JGX7</accession>
<dbReference type="InterPro" id="IPR027417">
    <property type="entry name" value="P-loop_NTPase"/>
</dbReference>
<evidence type="ECO:0000313" key="2">
    <source>
        <dbReference type="Proteomes" id="UP001432380"/>
    </source>
</evidence>
<dbReference type="Proteomes" id="UP001432380">
    <property type="component" value="Segment"/>
</dbReference>
<reference evidence="1" key="1">
    <citation type="submission" date="2024-01" db="EMBL/GenBank/DDBJ databases">
        <authorList>
            <person name="Zhu Q."/>
        </authorList>
    </citation>
    <scope>NUCLEOTIDE SEQUENCE</scope>
</reference>
<dbReference type="SUPFAM" id="SSF52540">
    <property type="entry name" value="P-loop containing nucleoside triphosphate hydrolases"/>
    <property type="match status" value="1"/>
</dbReference>
<name>A0AAX4JGX7_9CAUD</name>
<dbReference type="Gene3D" id="3.40.50.300">
    <property type="entry name" value="P-loop containing nucleotide triphosphate hydrolases"/>
    <property type="match status" value="1"/>
</dbReference>
<evidence type="ECO:0000313" key="1">
    <source>
        <dbReference type="EMBL" id="WVK89954.1"/>
    </source>
</evidence>
<proteinExistence type="predicted"/>
<sequence length="355" mass="40116">MSEVAESPLSLYQNGTADQVYNDLIRVLRANRVAMIHGSPGIGKSAIGHKAAEECNLLMLDHRMSTSRPEDLTGLPQFKDGYARFAPFRELFPLEDAELPEGKDGWLLFLDEFNSAHKSVQAAAYKLILDRMIGQHKLHPNVRIVCAGNLATDRAIVNDLGTAMQSRLVHLEMRVDFESWLKNVAIPFKYDSRIVAYLSRYNAKLYDFRPDHNDKTFCCPRTWEFVNDLIKDEAALDMAKDARLLAGTITSGVATDFIEFTKVFENLPSLEEVEADPCNAKMATDTGTKWAITAWLSEKADEKNFGAITEYMDRMDTTFKILFYRMIVLRQPGLKMHPAFSKALSSIGKYLWGNV</sequence>
<dbReference type="CDD" id="cd00009">
    <property type="entry name" value="AAA"/>
    <property type="match status" value="1"/>
</dbReference>